<dbReference type="InterPro" id="IPR036291">
    <property type="entry name" value="NAD(P)-bd_dom_sf"/>
</dbReference>
<dbReference type="EMBL" id="CAJPDS010000037">
    <property type="protein sequence ID" value="CAF9924938.1"/>
    <property type="molecule type" value="Genomic_DNA"/>
</dbReference>
<dbReference type="AlphaFoldDB" id="A0A8H3IMX4"/>
<evidence type="ECO:0000256" key="2">
    <source>
        <dbReference type="ARBA" id="ARBA00022857"/>
    </source>
</evidence>
<accession>A0A8H3IMX4</accession>
<dbReference type="PROSITE" id="PS00061">
    <property type="entry name" value="ADH_SHORT"/>
    <property type="match status" value="1"/>
</dbReference>
<dbReference type="InterPro" id="IPR002347">
    <property type="entry name" value="SDR_fam"/>
</dbReference>
<dbReference type="FunFam" id="3.40.50.720:FF:000084">
    <property type="entry name" value="Short-chain dehydrogenase reductase"/>
    <property type="match status" value="1"/>
</dbReference>
<dbReference type="SUPFAM" id="SSF51735">
    <property type="entry name" value="NAD(P)-binding Rossmann-fold domains"/>
    <property type="match status" value="1"/>
</dbReference>
<dbReference type="GO" id="GO:0016616">
    <property type="term" value="F:oxidoreductase activity, acting on the CH-OH group of donors, NAD or NADP as acceptor"/>
    <property type="evidence" value="ECO:0007669"/>
    <property type="project" value="TreeGrafter"/>
</dbReference>
<evidence type="ECO:0000256" key="1">
    <source>
        <dbReference type="ARBA" id="ARBA00006484"/>
    </source>
</evidence>
<dbReference type="Proteomes" id="UP000664521">
    <property type="component" value="Unassembled WGS sequence"/>
</dbReference>
<dbReference type="Pfam" id="PF13561">
    <property type="entry name" value="adh_short_C2"/>
    <property type="match status" value="1"/>
</dbReference>
<sequence length="271" mass="28555">MATGRLHDKVAVVTGASSGLGRAIALLFAAEGARLIVCADLAPSARPGVDDEAYATTHDLIRKRHGRSRAVFITTDVGNGAEVEDCVSTAVEVGGRLDIMVNNAGLGEEGVLIHELEESMWDKIIQVNLRGPFLGCKYACAQFLRQEPLPNGHRGWIVNTASILGLVGMEGGIAGYCASKSGVVGLTRQVAIDYAKSKIHCNAICPGYIKTAMTKATAESEEISARLMSMTPMKEWGDKHDIAKAALFLASDDAAYITGIALPVDGGVTAQ</sequence>
<name>A0A8H3IMX4_9LECA</name>
<protein>
    <submittedName>
        <fullName evidence="3">Uncharacterized protein</fullName>
    </submittedName>
</protein>
<keyword evidence="4" id="KW-1185">Reference proteome</keyword>
<gene>
    <name evidence="3" type="ORF">HETSPECPRED_005701</name>
</gene>
<proteinExistence type="inferred from homology"/>
<dbReference type="NCBIfam" id="NF005559">
    <property type="entry name" value="PRK07231.1"/>
    <property type="match status" value="1"/>
</dbReference>
<comment type="similarity">
    <text evidence="1">Belongs to the short-chain dehydrogenases/reductases (SDR) family.</text>
</comment>
<comment type="caution">
    <text evidence="3">The sequence shown here is derived from an EMBL/GenBank/DDBJ whole genome shotgun (WGS) entry which is preliminary data.</text>
</comment>
<dbReference type="PRINTS" id="PR00080">
    <property type="entry name" value="SDRFAMILY"/>
</dbReference>
<evidence type="ECO:0000313" key="3">
    <source>
        <dbReference type="EMBL" id="CAF9924938.1"/>
    </source>
</evidence>
<reference evidence="3" key="1">
    <citation type="submission" date="2021-03" db="EMBL/GenBank/DDBJ databases">
        <authorList>
            <person name="Tagirdzhanova G."/>
        </authorList>
    </citation>
    <scope>NUCLEOTIDE SEQUENCE</scope>
</reference>
<organism evidence="3 4">
    <name type="scientific">Heterodermia speciosa</name>
    <dbReference type="NCBI Taxonomy" id="116794"/>
    <lineage>
        <taxon>Eukaryota</taxon>
        <taxon>Fungi</taxon>
        <taxon>Dikarya</taxon>
        <taxon>Ascomycota</taxon>
        <taxon>Pezizomycotina</taxon>
        <taxon>Lecanoromycetes</taxon>
        <taxon>OSLEUM clade</taxon>
        <taxon>Lecanoromycetidae</taxon>
        <taxon>Caliciales</taxon>
        <taxon>Physciaceae</taxon>
        <taxon>Heterodermia</taxon>
    </lineage>
</organism>
<dbReference type="Gene3D" id="3.40.50.720">
    <property type="entry name" value="NAD(P)-binding Rossmann-like Domain"/>
    <property type="match status" value="1"/>
</dbReference>
<keyword evidence="2" id="KW-0521">NADP</keyword>
<dbReference type="OrthoDB" id="417891at2759"/>
<evidence type="ECO:0000313" key="4">
    <source>
        <dbReference type="Proteomes" id="UP000664521"/>
    </source>
</evidence>
<dbReference type="PANTHER" id="PTHR42760">
    <property type="entry name" value="SHORT-CHAIN DEHYDROGENASES/REDUCTASES FAMILY MEMBER"/>
    <property type="match status" value="1"/>
</dbReference>
<dbReference type="PRINTS" id="PR00081">
    <property type="entry name" value="GDHRDH"/>
</dbReference>
<dbReference type="PANTHER" id="PTHR42760:SF124">
    <property type="entry name" value="SHORT-CHAIN DEHYDROGENASE_REDUCTASE"/>
    <property type="match status" value="1"/>
</dbReference>
<dbReference type="InterPro" id="IPR020904">
    <property type="entry name" value="Sc_DH/Rdtase_CS"/>
</dbReference>